<reference evidence="1 2" key="2">
    <citation type="submission" date="2019-01" db="EMBL/GenBank/DDBJ databases">
        <title>Tautonia sociabilis, a novel thermotolerant planctomycete of Isosphaeraceae family, isolated from a 4000 m deep subterranean habitat.</title>
        <authorList>
            <person name="Kovaleva O.L."/>
            <person name="Elcheninov A.G."/>
            <person name="Van Heerden E."/>
            <person name="Toshchakov S.V."/>
            <person name="Novikov A."/>
            <person name="Bonch-Osmolovskaya E.A."/>
            <person name="Kublanov I.V."/>
        </authorList>
    </citation>
    <scope>NUCLEOTIDE SEQUENCE [LARGE SCALE GENOMIC DNA]</scope>
    <source>
        <strain evidence="1 2">GM2012</strain>
    </source>
</reference>
<dbReference type="AlphaFoldDB" id="A0A432MPP5"/>
<name>A0A432MPP5_9BACT</name>
<sequence length="392" mass="42855">MLTATEVRQAMGRRRTALLTLGILTGLALAAAGYYCYPRYDPVRLAAWEKVTPRLAEVEEASKADVDESVAQIRAFFAERHPGARDFASDVLSLGGKWAYVKDYYEPGSHNRFLEESFVRHIFSPEELRTIVDSAVSGCVSKLQGRENQLLVDIRADLADGEMAAADRLPALHDEAAFRQQYEAMLEQVMPIVSREVGFSVTREVVSFVGSEIAAQVVAQIAQALAVRLGISGGILGTGAYSGTVTFGIGLVVGILVDMALDWAIREAGYDPEGEIAAKVDETLDRLESTILDGPSAADFPDYPSPHPLTPEIARILIPPRGSPPPSAEEEQRRHAVAEEYFAAKDRWFMAKAAHEDPGSLGMRNQLSRLHEARARLRQAALRRLILEGGTP</sequence>
<evidence type="ECO:0000313" key="2">
    <source>
        <dbReference type="Proteomes" id="UP000280296"/>
    </source>
</evidence>
<comment type="caution">
    <text evidence="1">The sequence shown here is derived from an EMBL/GenBank/DDBJ whole genome shotgun (WGS) entry which is preliminary data.</text>
</comment>
<dbReference type="EMBL" id="RYZH01000002">
    <property type="protein sequence ID" value="RUL89424.1"/>
    <property type="molecule type" value="Genomic_DNA"/>
</dbReference>
<protein>
    <submittedName>
        <fullName evidence="1">Uncharacterized protein</fullName>
    </submittedName>
</protein>
<accession>A0A432MPP5</accession>
<dbReference type="OrthoDB" id="9836071at2"/>
<keyword evidence="2" id="KW-1185">Reference proteome</keyword>
<evidence type="ECO:0000313" key="1">
    <source>
        <dbReference type="EMBL" id="RUL89424.1"/>
    </source>
</evidence>
<proteinExistence type="predicted"/>
<reference evidence="1 2" key="1">
    <citation type="submission" date="2018-12" db="EMBL/GenBank/DDBJ databases">
        <authorList>
            <person name="Toschakov S.V."/>
        </authorList>
    </citation>
    <scope>NUCLEOTIDE SEQUENCE [LARGE SCALE GENOMIC DNA]</scope>
    <source>
        <strain evidence="1 2">GM2012</strain>
    </source>
</reference>
<gene>
    <name evidence="1" type="ORF">TsocGM_01240</name>
</gene>
<organism evidence="1 2">
    <name type="scientific">Tautonia sociabilis</name>
    <dbReference type="NCBI Taxonomy" id="2080755"/>
    <lineage>
        <taxon>Bacteria</taxon>
        <taxon>Pseudomonadati</taxon>
        <taxon>Planctomycetota</taxon>
        <taxon>Planctomycetia</taxon>
        <taxon>Isosphaerales</taxon>
        <taxon>Isosphaeraceae</taxon>
        <taxon>Tautonia</taxon>
    </lineage>
</organism>
<dbReference type="RefSeq" id="WP_126723501.1">
    <property type="nucleotide sequence ID" value="NZ_RYZH01000002.1"/>
</dbReference>
<dbReference type="Proteomes" id="UP000280296">
    <property type="component" value="Unassembled WGS sequence"/>
</dbReference>